<dbReference type="GO" id="GO:0016987">
    <property type="term" value="F:sigma factor activity"/>
    <property type="evidence" value="ECO:0007669"/>
    <property type="project" value="UniProtKB-KW"/>
</dbReference>
<evidence type="ECO:0000256" key="2">
    <source>
        <dbReference type="ARBA" id="ARBA00023015"/>
    </source>
</evidence>
<dbReference type="InterPro" id="IPR014284">
    <property type="entry name" value="RNA_pol_sigma-70_dom"/>
</dbReference>
<evidence type="ECO:0000259" key="5">
    <source>
        <dbReference type="Pfam" id="PF04542"/>
    </source>
</evidence>
<accession>H1YA28</accession>
<dbReference type="GO" id="GO:0006352">
    <property type="term" value="P:DNA-templated transcription initiation"/>
    <property type="evidence" value="ECO:0007669"/>
    <property type="project" value="InterPro"/>
</dbReference>
<dbReference type="GO" id="GO:0003677">
    <property type="term" value="F:DNA binding"/>
    <property type="evidence" value="ECO:0007669"/>
    <property type="project" value="InterPro"/>
</dbReference>
<dbReference type="InterPro" id="IPR013325">
    <property type="entry name" value="RNA_pol_sigma_r2"/>
</dbReference>
<protein>
    <submittedName>
        <fullName evidence="7">RNA polymerase, sigma-24 subunit, ECF subfamily</fullName>
    </submittedName>
</protein>
<keyword evidence="3" id="KW-0731">Sigma factor</keyword>
<dbReference type="SUPFAM" id="SSF88946">
    <property type="entry name" value="Sigma2 domain of RNA polymerase sigma factors"/>
    <property type="match status" value="1"/>
</dbReference>
<dbReference type="HOGENOM" id="CLU_047691_4_1_10"/>
<sequence length="191" mass="22204">MPEFSTLSDKELASLLKRGEVGAFEAIYNRFWSKLLNAAYKRLRDEAVCQEIVQDVFIKLWEKREILTFTVGLENYLLVAVRYNVVDIYRKQVVKDKFEIMVNHSEYDNSTSDQIFTRDLAKYLSKLVESLPGKCKNVYQLSRLEHKTHREISEILNISEKTVQGHLTKALQIIRSGMADALTLLIIFLLK</sequence>
<organism evidence="7 8">
    <name type="scientific">Mucilaginibacter paludis DSM 18603</name>
    <dbReference type="NCBI Taxonomy" id="714943"/>
    <lineage>
        <taxon>Bacteria</taxon>
        <taxon>Pseudomonadati</taxon>
        <taxon>Bacteroidota</taxon>
        <taxon>Sphingobacteriia</taxon>
        <taxon>Sphingobacteriales</taxon>
        <taxon>Sphingobacteriaceae</taxon>
        <taxon>Mucilaginibacter</taxon>
    </lineage>
</organism>
<keyword evidence="4" id="KW-0804">Transcription</keyword>
<dbReference type="Gene3D" id="1.10.1740.10">
    <property type="match status" value="1"/>
</dbReference>
<feature type="domain" description="RNA polymerase sigma factor 70 region 4 type 2" evidence="6">
    <location>
        <begin position="123"/>
        <end position="172"/>
    </location>
</feature>
<name>H1YA28_9SPHI</name>
<dbReference type="Pfam" id="PF08281">
    <property type="entry name" value="Sigma70_r4_2"/>
    <property type="match status" value="1"/>
</dbReference>
<dbReference type="InterPro" id="IPR013324">
    <property type="entry name" value="RNA_pol_sigma_r3/r4-like"/>
</dbReference>
<reference evidence="7" key="1">
    <citation type="submission" date="2011-09" db="EMBL/GenBank/DDBJ databases">
        <title>The permanent draft genome of Mucilaginibacter paludis DSM 18603.</title>
        <authorList>
            <consortium name="US DOE Joint Genome Institute (JGI-PGF)"/>
            <person name="Lucas S."/>
            <person name="Han J."/>
            <person name="Lapidus A."/>
            <person name="Bruce D."/>
            <person name="Goodwin L."/>
            <person name="Pitluck S."/>
            <person name="Peters L."/>
            <person name="Kyrpides N."/>
            <person name="Mavromatis K."/>
            <person name="Ivanova N."/>
            <person name="Mikhailova N."/>
            <person name="Held B."/>
            <person name="Detter J.C."/>
            <person name="Tapia R."/>
            <person name="Han C."/>
            <person name="Land M."/>
            <person name="Hauser L."/>
            <person name="Markowitz V."/>
            <person name="Cheng J.-F."/>
            <person name="Hugenholtz P."/>
            <person name="Woyke T."/>
            <person name="Wu D."/>
            <person name="Tindall B."/>
            <person name="Brambilla E."/>
            <person name="Klenk H.-P."/>
            <person name="Eisen J.A."/>
        </authorList>
    </citation>
    <scope>NUCLEOTIDE SEQUENCE [LARGE SCALE GENOMIC DNA]</scope>
    <source>
        <strain evidence="7">DSM 18603</strain>
    </source>
</reference>
<dbReference type="Proteomes" id="UP000002774">
    <property type="component" value="Chromosome"/>
</dbReference>
<keyword evidence="2" id="KW-0805">Transcription regulation</keyword>
<dbReference type="PANTHER" id="PTHR43133">
    <property type="entry name" value="RNA POLYMERASE ECF-TYPE SIGMA FACTO"/>
    <property type="match status" value="1"/>
</dbReference>
<dbReference type="OrthoDB" id="665981at2"/>
<dbReference type="InterPro" id="IPR036388">
    <property type="entry name" value="WH-like_DNA-bd_sf"/>
</dbReference>
<dbReference type="NCBIfam" id="TIGR02937">
    <property type="entry name" value="sigma70-ECF"/>
    <property type="match status" value="1"/>
</dbReference>
<dbReference type="InterPro" id="IPR014327">
    <property type="entry name" value="RNA_pol_sigma70_bacteroid"/>
</dbReference>
<dbReference type="SUPFAM" id="SSF88659">
    <property type="entry name" value="Sigma3 and sigma4 domains of RNA polymerase sigma factors"/>
    <property type="match status" value="1"/>
</dbReference>
<keyword evidence="8" id="KW-1185">Reference proteome</keyword>
<evidence type="ECO:0000259" key="6">
    <source>
        <dbReference type="Pfam" id="PF08281"/>
    </source>
</evidence>
<proteinExistence type="inferred from homology"/>
<dbReference type="Pfam" id="PF04542">
    <property type="entry name" value="Sigma70_r2"/>
    <property type="match status" value="1"/>
</dbReference>
<dbReference type="AlphaFoldDB" id="H1YA28"/>
<dbReference type="PANTHER" id="PTHR43133:SF46">
    <property type="entry name" value="RNA POLYMERASE SIGMA-70 FACTOR ECF SUBFAMILY"/>
    <property type="match status" value="1"/>
</dbReference>
<evidence type="ECO:0000256" key="4">
    <source>
        <dbReference type="ARBA" id="ARBA00023163"/>
    </source>
</evidence>
<dbReference type="Gene3D" id="1.10.10.10">
    <property type="entry name" value="Winged helix-like DNA-binding domain superfamily/Winged helix DNA-binding domain"/>
    <property type="match status" value="1"/>
</dbReference>
<dbReference type="STRING" id="714943.Mucpa_0831"/>
<dbReference type="InterPro" id="IPR039425">
    <property type="entry name" value="RNA_pol_sigma-70-like"/>
</dbReference>
<dbReference type="eggNOG" id="COG1595">
    <property type="taxonomic scope" value="Bacteria"/>
</dbReference>
<comment type="similarity">
    <text evidence="1">Belongs to the sigma-70 factor family. ECF subfamily.</text>
</comment>
<evidence type="ECO:0000256" key="3">
    <source>
        <dbReference type="ARBA" id="ARBA00023082"/>
    </source>
</evidence>
<gene>
    <name evidence="7" type="ORF">Mucpa_0831</name>
</gene>
<feature type="domain" description="RNA polymerase sigma-70 region 2" evidence="5">
    <location>
        <begin position="28"/>
        <end position="92"/>
    </location>
</feature>
<dbReference type="InterPro" id="IPR013249">
    <property type="entry name" value="RNA_pol_sigma70_r4_t2"/>
</dbReference>
<evidence type="ECO:0000256" key="1">
    <source>
        <dbReference type="ARBA" id="ARBA00010641"/>
    </source>
</evidence>
<evidence type="ECO:0000313" key="8">
    <source>
        <dbReference type="Proteomes" id="UP000002774"/>
    </source>
</evidence>
<evidence type="ECO:0000313" key="7">
    <source>
        <dbReference type="EMBL" id="EHQ25012.1"/>
    </source>
</evidence>
<dbReference type="NCBIfam" id="TIGR02985">
    <property type="entry name" value="Sig70_bacteroi1"/>
    <property type="match status" value="1"/>
</dbReference>
<dbReference type="EMBL" id="CM001403">
    <property type="protein sequence ID" value="EHQ25012.1"/>
    <property type="molecule type" value="Genomic_DNA"/>
</dbReference>
<dbReference type="InterPro" id="IPR007627">
    <property type="entry name" value="RNA_pol_sigma70_r2"/>
</dbReference>
<dbReference type="RefSeq" id="WP_008504635.1">
    <property type="nucleotide sequence ID" value="NZ_CM001403.1"/>
</dbReference>